<dbReference type="PANTHER" id="PTHR43742:SF6">
    <property type="entry name" value="OXIDOREDUCTASE YYAE-RELATED"/>
    <property type="match status" value="1"/>
</dbReference>
<dbReference type="Gene3D" id="3.40.228.10">
    <property type="entry name" value="Dimethylsulfoxide Reductase, domain 2"/>
    <property type="match status" value="1"/>
</dbReference>
<keyword evidence="4" id="KW-0411">Iron-sulfur</keyword>
<evidence type="ECO:0000256" key="3">
    <source>
        <dbReference type="ARBA" id="ARBA00023004"/>
    </source>
</evidence>
<dbReference type="SUPFAM" id="SSF53706">
    <property type="entry name" value="Formate dehydrogenase/DMSO reductase, domains 1-3"/>
    <property type="match status" value="1"/>
</dbReference>
<dbReference type="Proteomes" id="UP000002420">
    <property type="component" value="Chromosome"/>
</dbReference>
<keyword evidence="2" id="KW-0479">Metal-binding</keyword>
<dbReference type="GO" id="GO:0043546">
    <property type="term" value="F:molybdopterin cofactor binding"/>
    <property type="evidence" value="ECO:0007669"/>
    <property type="project" value="InterPro"/>
</dbReference>
<organism evidence="6 7">
    <name type="scientific">Trichlorobacter lovleyi (strain ATCC BAA-1151 / DSM 17278 / SZ)</name>
    <name type="common">Geobacter lovleyi</name>
    <dbReference type="NCBI Taxonomy" id="398767"/>
    <lineage>
        <taxon>Bacteria</taxon>
        <taxon>Pseudomonadati</taxon>
        <taxon>Thermodesulfobacteriota</taxon>
        <taxon>Desulfuromonadia</taxon>
        <taxon>Geobacterales</taxon>
        <taxon>Geobacteraceae</taxon>
        <taxon>Trichlorobacter</taxon>
    </lineage>
</organism>
<dbReference type="eggNOG" id="COG0243">
    <property type="taxonomic scope" value="Bacteria"/>
</dbReference>
<dbReference type="InterPro" id="IPR006656">
    <property type="entry name" value="Mopterin_OxRdtase"/>
</dbReference>
<dbReference type="OrthoDB" id="9757870at2"/>
<dbReference type="GO" id="GO:0051536">
    <property type="term" value="F:iron-sulfur cluster binding"/>
    <property type="evidence" value="ECO:0007669"/>
    <property type="project" value="UniProtKB-KW"/>
</dbReference>
<dbReference type="STRING" id="398767.Glov_1443"/>
<dbReference type="Pfam" id="PF00384">
    <property type="entry name" value="Molybdopterin"/>
    <property type="match status" value="1"/>
</dbReference>
<proteinExistence type="inferred from homology"/>
<dbReference type="InterPro" id="IPR006657">
    <property type="entry name" value="MoPterin_dinucl-bd_dom"/>
</dbReference>
<evidence type="ECO:0000259" key="5">
    <source>
        <dbReference type="PROSITE" id="PS51669"/>
    </source>
</evidence>
<evidence type="ECO:0000313" key="6">
    <source>
        <dbReference type="EMBL" id="ACD95162.1"/>
    </source>
</evidence>
<comment type="similarity">
    <text evidence="1">Belongs to the prokaryotic molybdopterin-containing oxidoreductase family.</text>
</comment>
<keyword evidence="3" id="KW-0408">Iron</keyword>
<dbReference type="GO" id="GO:0016491">
    <property type="term" value="F:oxidoreductase activity"/>
    <property type="evidence" value="ECO:0007669"/>
    <property type="project" value="InterPro"/>
</dbReference>
<dbReference type="EMBL" id="CP001089">
    <property type="protein sequence ID" value="ACD95162.1"/>
    <property type="molecule type" value="Genomic_DNA"/>
</dbReference>
<dbReference type="InterPro" id="IPR037949">
    <property type="entry name" value="MopB_CT_Acetylene-hydratase"/>
</dbReference>
<evidence type="ECO:0000256" key="2">
    <source>
        <dbReference type="ARBA" id="ARBA00022723"/>
    </source>
</evidence>
<dbReference type="Gene3D" id="2.20.25.90">
    <property type="entry name" value="ADC-like domains"/>
    <property type="match status" value="1"/>
</dbReference>
<dbReference type="GO" id="GO:0018818">
    <property type="term" value="F:acetylene hydratase activity"/>
    <property type="evidence" value="ECO:0007669"/>
    <property type="project" value="InterPro"/>
</dbReference>
<keyword evidence="7" id="KW-1185">Reference proteome</keyword>
<dbReference type="RefSeq" id="WP_012469504.1">
    <property type="nucleotide sequence ID" value="NC_010814.1"/>
</dbReference>
<dbReference type="KEGG" id="glo:Glov_1443"/>
<dbReference type="SUPFAM" id="SSF50692">
    <property type="entry name" value="ADC-like"/>
    <property type="match status" value="1"/>
</dbReference>
<dbReference type="CDD" id="cd02781">
    <property type="entry name" value="MopB_CT_Acetylene-hydratase"/>
    <property type="match status" value="1"/>
</dbReference>
<dbReference type="InterPro" id="IPR050612">
    <property type="entry name" value="Prok_Mopterin_Oxidored"/>
</dbReference>
<feature type="domain" description="4Fe-4S Mo/W bis-MGD-type" evidence="5">
    <location>
        <begin position="2"/>
        <end position="58"/>
    </location>
</feature>
<dbReference type="InterPro" id="IPR006963">
    <property type="entry name" value="Mopterin_OxRdtase_4Fe-4S_dom"/>
</dbReference>
<name>B3E8C5_TRIL1</name>
<dbReference type="Gene3D" id="3.40.50.740">
    <property type="match status" value="1"/>
</dbReference>
<evidence type="ECO:0000256" key="1">
    <source>
        <dbReference type="ARBA" id="ARBA00010312"/>
    </source>
</evidence>
<dbReference type="AlphaFoldDB" id="B3E8C5"/>
<dbReference type="PANTHER" id="PTHR43742">
    <property type="entry name" value="TRIMETHYLAMINE-N-OXIDE REDUCTASE"/>
    <property type="match status" value="1"/>
</dbReference>
<dbReference type="InterPro" id="IPR009010">
    <property type="entry name" value="Asp_de-COase-like_dom_sf"/>
</dbReference>
<evidence type="ECO:0000256" key="4">
    <source>
        <dbReference type="ARBA" id="ARBA00023014"/>
    </source>
</evidence>
<accession>B3E8C5</accession>
<dbReference type="Gene3D" id="2.40.40.20">
    <property type="match status" value="1"/>
</dbReference>
<dbReference type="PROSITE" id="PS51669">
    <property type="entry name" value="4FE4S_MOW_BIS_MGD"/>
    <property type="match status" value="1"/>
</dbReference>
<dbReference type="HOGENOM" id="CLU_000422_13_3_7"/>
<gene>
    <name evidence="6" type="ordered locus">Glov_1443</name>
</gene>
<dbReference type="Pfam" id="PF01568">
    <property type="entry name" value="Molydop_binding"/>
    <property type="match status" value="1"/>
</dbReference>
<protein>
    <submittedName>
        <fullName evidence="6">Molybdopterin oxidoreductase</fullName>
    </submittedName>
</protein>
<sequence length="729" mass="82038">MEEIRRSYCGLCHPRCGTLLHMDNNQVVKVTGDPQHPISRGAICERGRFMVEHLYHPQRLNYPLKRIGKKGEGRWQRISWDQALDEVAEKLASLKEKHGAETLAFTHGTKRTYHWDCRRFFNLFGSPNTCGVNTICMCPSYATEYATYGGMVMGSEVMGARCVVLWGNNASNSSPLYLSAHLAKARKNGAKLIVIDPRRIKEAEQADLWLQVRPGTDLALMLGWIRLIIAEELYDREFVANWTVGFDELKAAVEAYTPEKVAEITSVSAELIVQAARMYATTGPAVIPFGFGLDKQGINATQCARARAILRAITGNLEVSGGENFSMTGEVGKIHDWEYLELNDTLPASQRAKQLGAKQYPIFGFPGWERNSAANKKLPEGYVAPPEAWHSNLAHAREVMNAIITGKPYPVTAAITLANNPLLALPNTKRVFKALQALELYVVVDYFMTPSAAMADYVFPAASTVETPELWLTGGFCVACPQAMEPLYERRNSYDFYRGLAMRLGQEQYWPWETVEEVYDHCLEPLGLNFKQLQNQPGIFGAREYRRYEKFGFGTPSGKVELKSSIFEELGKDALPQYREPVWSPKADPTLTEEYPLILITGSRYMPIYHSEHRQIEAARKKMPDPLVSIHPVTAERLGLAEGDWAVISTPLASIRQRVKLSDAMDPAMVDIQHSWWFPERDPKLPELFGVFESNANMLCPDDPEFCSPEIGSWPHSALMCRVEKEKQS</sequence>
<dbReference type="GO" id="GO:0046872">
    <property type="term" value="F:metal ion binding"/>
    <property type="evidence" value="ECO:0007669"/>
    <property type="project" value="UniProtKB-KW"/>
</dbReference>
<dbReference type="Pfam" id="PF04879">
    <property type="entry name" value="Molybdop_Fe4S4"/>
    <property type="match status" value="1"/>
</dbReference>
<evidence type="ECO:0000313" key="7">
    <source>
        <dbReference type="Proteomes" id="UP000002420"/>
    </source>
</evidence>
<reference evidence="6 7" key="1">
    <citation type="submission" date="2008-05" db="EMBL/GenBank/DDBJ databases">
        <title>Complete sequence of chromosome of Geobacter lovleyi SZ.</title>
        <authorList>
            <consortium name="US DOE Joint Genome Institute"/>
            <person name="Lucas S."/>
            <person name="Copeland A."/>
            <person name="Lapidus A."/>
            <person name="Glavina del Rio T."/>
            <person name="Dalin E."/>
            <person name="Tice H."/>
            <person name="Bruce D."/>
            <person name="Goodwin L."/>
            <person name="Pitluck S."/>
            <person name="Chertkov O."/>
            <person name="Meincke L."/>
            <person name="Brettin T."/>
            <person name="Detter J.C."/>
            <person name="Han C."/>
            <person name="Tapia R."/>
            <person name="Kuske C.R."/>
            <person name="Schmutz J."/>
            <person name="Larimer F."/>
            <person name="Land M."/>
            <person name="Hauser L."/>
            <person name="Kyrpides N."/>
            <person name="Mikhailova N."/>
            <person name="Sung Y."/>
            <person name="Fletcher K.E."/>
            <person name="Ritalahti K.M."/>
            <person name="Loeffler F.E."/>
            <person name="Richardson P."/>
        </authorList>
    </citation>
    <scope>NUCLEOTIDE SEQUENCE [LARGE SCALE GENOMIC DNA]</scope>
    <source>
        <strain evidence="7">ATCC BAA-1151 / DSM 17278 / SZ</strain>
    </source>
</reference>
<dbReference type="SMART" id="SM00926">
    <property type="entry name" value="Molybdop_Fe4S4"/>
    <property type="match status" value="1"/>
</dbReference>